<accession>A0A5A7TIK1</accession>
<dbReference type="SUPFAM" id="SSF56672">
    <property type="entry name" value="DNA/RNA polymerases"/>
    <property type="match status" value="1"/>
</dbReference>
<feature type="region of interest" description="Disordered" evidence="1">
    <location>
        <begin position="1"/>
        <end position="75"/>
    </location>
</feature>
<comment type="caution">
    <text evidence="3">The sequence shown here is derived from an EMBL/GenBank/DDBJ whole genome shotgun (WGS) entry which is preliminary data.</text>
</comment>
<dbReference type="Pfam" id="PF00078">
    <property type="entry name" value="RVT_1"/>
    <property type="match status" value="1"/>
</dbReference>
<dbReference type="AlphaFoldDB" id="A0A5A7TIK1"/>
<protein>
    <recommendedName>
        <fullName evidence="2">Reverse transcriptase domain-containing protein</fullName>
    </recommendedName>
</protein>
<evidence type="ECO:0000313" key="4">
    <source>
        <dbReference type="Proteomes" id="UP000321393"/>
    </source>
</evidence>
<evidence type="ECO:0000313" key="3">
    <source>
        <dbReference type="EMBL" id="KAA0041159.1"/>
    </source>
</evidence>
<dbReference type="PANTHER" id="PTHR48475">
    <property type="entry name" value="RIBONUCLEASE H"/>
    <property type="match status" value="1"/>
</dbReference>
<reference evidence="3 4" key="1">
    <citation type="submission" date="2019-08" db="EMBL/GenBank/DDBJ databases">
        <title>Draft genome sequences of two oriental melons (Cucumis melo L. var makuwa).</title>
        <authorList>
            <person name="Kwon S.-Y."/>
        </authorList>
    </citation>
    <scope>NUCLEOTIDE SEQUENCE [LARGE SCALE GENOMIC DNA]</scope>
    <source>
        <strain evidence="4">cv. SW 3</strain>
        <tissue evidence="3">Leaf</tissue>
    </source>
</reference>
<evidence type="ECO:0000259" key="2">
    <source>
        <dbReference type="Pfam" id="PF00078"/>
    </source>
</evidence>
<dbReference type="InterPro" id="IPR043128">
    <property type="entry name" value="Rev_trsase/Diguanyl_cyclase"/>
</dbReference>
<dbReference type="PANTHER" id="PTHR48475:SF1">
    <property type="entry name" value="RNASE H TYPE-1 DOMAIN-CONTAINING PROTEIN"/>
    <property type="match status" value="1"/>
</dbReference>
<organism evidence="3 4">
    <name type="scientific">Cucumis melo var. makuwa</name>
    <name type="common">Oriental melon</name>
    <dbReference type="NCBI Taxonomy" id="1194695"/>
    <lineage>
        <taxon>Eukaryota</taxon>
        <taxon>Viridiplantae</taxon>
        <taxon>Streptophyta</taxon>
        <taxon>Embryophyta</taxon>
        <taxon>Tracheophyta</taxon>
        <taxon>Spermatophyta</taxon>
        <taxon>Magnoliopsida</taxon>
        <taxon>eudicotyledons</taxon>
        <taxon>Gunneridae</taxon>
        <taxon>Pentapetalae</taxon>
        <taxon>rosids</taxon>
        <taxon>fabids</taxon>
        <taxon>Cucurbitales</taxon>
        <taxon>Cucurbitaceae</taxon>
        <taxon>Benincaseae</taxon>
        <taxon>Cucumis</taxon>
    </lineage>
</organism>
<feature type="compositionally biased region" description="Basic and acidic residues" evidence="1">
    <location>
        <begin position="57"/>
        <end position="74"/>
    </location>
</feature>
<sequence>MGLPSNSAKVNHESIRSDDVSEVISTEVSMAKGTYRSKQRMVTTTKSNEEDALNGRGNDEPKIQAKSKVSENEKMTISQEKVSKLPVLHYIPLCRRATYQRAMQGNFDDMLHKHVECYVDNLIVKSKKKCDHLKDLELVLDCLRKYQLRMHPLKYAFSMTSGKFMEFIVRHRGIEVENSKIDAIQKMSNRLRHYMQAFTIHLVGKVDRVKCILSRPTISGRLAKWTIILQQYDVVYISHKVVKGQTLADFLVDHSFPSNWKLCEDLPHEEVLFVESMEPWAMFFDGAVRRSEVGVDIVVIFHEKHMLPYNFTLSELCSNNVVEYQELITTN</sequence>
<proteinExistence type="predicted"/>
<feature type="domain" description="Reverse transcriptase" evidence="2">
    <location>
        <begin position="98"/>
        <end position="165"/>
    </location>
</feature>
<evidence type="ECO:0000256" key="1">
    <source>
        <dbReference type="SAM" id="MobiDB-lite"/>
    </source>
</evidence>
<dbReference type="OrthoDB" id="1426770at2759"/>
<dbReference type="InterPro" id="IPR000477">
    <property type="entry name" value="RT_dom"/>
</dbReference>
<dbReference type="InterPro" id="IPR043502">
    <property type="entry name" value="DNA/RNA_pol_sf"/>
</dbReference>
<feature type="compositionally biased region" description="Basic and acidic residues" evidence="1">
    <location>
        <begin position="10"/>
        <end position="19"/>
    </location>
</feature>
<dbReference type="Proteomes" id="UP000321393">
    <property type="component" value="Unassembled WGS sequence"/>
</dbReference>
<dbReference type="EMBL" id="SSTE01016683">
    <property type="protein sequence ID" value="KAA0041159.1"/>
    <property type="molecule type" value="Genomic_DNA"/>
</dbReference>
<dbReference type="Gene3D" id="3.30.70.270">
    <property type="match status" value="1"/>
</dbReference>
<name>A0A5A7TIK1_CUCMM</name>
<gene>
    <name evidence="3" type="ORF">E6C27_scaffold128G00820</name>
</gene>